<organism evidence="1 2">
    <name type="scientific">Patulibacter medicamentivorans</name>
    <dbReference type="NCBI Taxonomy" id="1097667"/>
    <lineage>
        <taxon>Bacteria</taxon>
        <taxon>Bacillati</taxon>
        <taxon>Actinomycetota</taxon>
        <taxon>Thermoleophilia</taxon>
        <taxon>Solirubrobacterales</taxon>
        <taxon>Patulibacteraceae</taxon>
        <taxon>Patulibacter</taxon>
    </lineage>
</organism>
<accession>H0E9Q4</accession>
<proteinExistence type="predicted"/>
<keyword evidence="2" id="KW-1185">Reference proteome</keyword>
<sequence>MALSGEASAEIEAPIEQVWPLIEDISTIVDWQGGVQSIEILERDGDGRPVLCEIVSDAKVKSIKTRVRFTHQPPTRLSWIQEKGDVKALTGFWALDDLGEGRTRATYAVEVDPGRVLGMLVKGPVEGVVRSILVGSRPAELKRLAEGG</sequence>
<protein>
    <recommendedName>
        <fullName evidence="3">Cyclase/dehydrase</fullName>
    </recommendedName>
</protein>
<comment type="caution">
    <text evidence="1">The sequence shown here is derived from an EMBL/GenBank/DDBJ whole genome shotgun (WGS) entry which is preliminary data.</text>
</comment>
<evidence type="ECO:0000313" key="2">
    <source>
        <dbReference type="Proteomes" id="UP000005143"/>
    </source>
</evidence>
<name>H0E9Q4_9ACTN</name>
<dbReference type="InterPro" id="IPR023393">
    <property type="entry name" value="START-like_dom_sf"/>
</dbReference>
<dbReference type="AlphaFoldDB" id="H0E9Q4"/>
<dbReference type="RefSeq" id="WP_007577794.1">
    <property type="nucleotide sequence ID" value="NZ_AGUD01000266.1"/>
</dbReference>
<dbReference type="SUPFAM" id="SSF55961">
    <property type="entry name" value="Bet v1-like"/>
    <property type="match status" value="1"/>
</dbReference>
<dbReference type="Proteomes" id="UP000005143">
    <property type="component" value="Unassembled WGS sequence"/>
</dbReference>
<evidence type="ECO:0008006" key="3">
    <source>
        <dbReference type="Google" id="ProtNLM"/>
    </source>
</evidence>
<evidence type="ECO:0000313" key="1">
    <source>
        <dbReference type="EMBL" id="EHN09598.1"/>
    </source>
</evidence>
<dbReference type="InterPro" id="IPR019587">
    <property type="entry name" value="Polyketide_cyclase/dehydratase"/>
</dbReference>
<dbReference type="Gene3D" id="3.30.530.20">
    <property type="match status" value="1"/>
</dbReference>
<dbReference type="OrthoDB" id="5243015at2"/>
<gene>
    <name evidence="1" type="ORF">PAI11_35740</name>
</gene>
<dbReference type="Pfam" id="PF10604">
    <property type="entry name" value="Polyketide_cyc2"/>
    <property type="match status" value="1"/>
</dbReference>
<dbReference type="EMBL" id="AGUD01000266">
    <property type="protein sequence ID" value="EHN09598.1"/>
    <property type="molecule type" value="Genomic_DNA"/>
</dbReference>
<dbReference type="CDD" id="cd07812">
    <property type="entry name" value="SRPBCC"/>
    <property type="match status" value="1"/>
</dbReference>
<reference evidence="1 2" key="1">
    <citation type="journal article" date="2013" name="Biodegradation">
        <title>Quantitative proteomic analysis of ibuprofen-degrading Patulibacter sp. strain I11.</title>
        <authorList>
            <person name="Almeida B."/>
            <person name="Kjeldal H."/>
            <person name="Lolas I."/>
            <person name="Knudsen A.D."/>
            <person name="Carvalho G."/>
            <person name="Nielsen K.L."/>
            <person name="Barreto Crespo M.T."/>
            <person name="Stensballe A."/>
            <person name="Nielsen J.L."/>
        </authorList>
    </citation>
    <scope>NUCLEOTIDE SEQUENCE [LARGE SCALE GENOMIC DNA]</scope>
    <source>
        <strain evidence="1 2">I11</strain>
    </source>
</reference>